<gene>
    <name evidence="2" type="ORF">UFOVP549_19</name>
</gene>
<accession>A0A6J5MVG1</accession>
<proteinExistence type="predicted"/>
<name>A0A6J5MVG1_9CAUD</name>
<evidence type="ECO:0000313" key="2">
    <source>
        <dbReference type="EMBL" id="CAB4149961.1"/>
    </source>
</evidence>
<protein>
    <recommendedName>
        <fullName evidence="1">Gene product 88 domain-containing protein</fullName>
    </recommendedName>
</protein>
<feature type="domain" description="Gene product 88" evidence="1">
    <location>
        <begin position="13"/>
        <end position="241"/>
    </location>
</feature>
<organism evidence="2">
    <name type="scientific">uncultured Caudovirales phage</name>
    <dbReference type="NCBI Taxonomy" id="2100421"/>
    <lineage>
        <taxon>Viruses</taxon>
        <taxon>Duplodnaviria</taxon>
        <taxon>Heunggongvirae</taxon>
        <taxon>Uroviricota</taxon>
        <taxon>Caudoviricetes</taxon>
        <taxon>Peduoviridae</taxon>
        <taxon>Maltschvirus</taxon>
        <taxon>Maltschvirus maltsch</taxon>
    </lineage>
</organism>
<dbReference type="InterPro" id="IPR020290">
    <property type="entry name" value="Gp88"/>
</dbReference>
<sequence>MKTKLLSINADAKTSKGTGKGFLTGICYLAPATVAGLGTVCVHASPACEAVCLFTAGRAGVFKAINKARIKRTRFFFKDRSAFQVQLEKEIASLIRKADRKGLIPVVRLNGTSDLTVETLFRSTFERFDAVQFYDYTKSPRRASDWAKGKMPANYHLTFSYSETNGKTASDLLRAGVNVAMVCKGWTPGKGIQLNGETFEAFDADASDLRFLDKPASDGRGRVALLKAKGKARKDKSGFVVNLENL</sequence>
<reference evidence="2" key="1">
    <citation type="submission" date="2020-04" db="EMBL/GenBank/DDBJ databases">
        <authorList>
            <person name="Chiriac C."/>
            <person name="Salcher M."/>
            <person name="Ghai R."/>
            <person name="Kavagutti S V."/>
        </authorList>
    </citation>
    <scope>NUCLEOTIDE SEQUENCE</scope>
</reference>
<dbReference type="EMBL" id="LR796534">
    <property type="protein sequence ID" value="CAB4149961.1"/>
    <property type="molecule type" value="Genomic_DNA"/>
</dbReference>
<evidence type="ECO:0000259" key="1">
    <source>
        <dbReference type="Pfam" id="PF17338"/>
    </source>
</evidence>
<dbReference type="Pfam" id="PF17338">
    <property type="entry name" value="GP88"/>
    <property type="match status" value="1"/>
</dbReference>